<evidence type="ECO:0000256" key="2">
    <source>
        <dbReference type="ARBA" id="ARBA00011832"/>
    </source>
</evidence>
<comment type="subcellular location">
    <subcellularLocation>
        <location evidence="1">Cytoplasm</location>
        <location evidence="1">Cytoskeleton</location>
        <location evidence="1">Microtubule organizing center</location>
        <location evidence="1">Centrosome</location>
    </subcellularLocation>
</comment>
<evidence type="ECO:0000259" key="12">
    <source>
        <dbReference type="PROSITE" id="PS50222"/>
    </source>
</evidence>
<evidence type="ECO:0000313" key="14">
    <source>
        <dbReference type="Proteomes" id="UP001438707"/>
    </source>
</evidence>
<dbReference type="PROSITE" id="PS00018">
    <property type="entry name" value="EF_HAND_1"/>
    <property type="match status" value="2"/>
</dbReference>
<dbReference type="Proteomes" id="UP001438707">
    <property type="component" value="Unassembled WGS sequence"/>
</dbReference>
<feature type="compositionally biased region" description="Basic and acidic residues" evidence="11">
    <location>
        <begin position="339"/>
        <end position="358"/>
    </location>
</feature>
<feature type="compositionally biased region" description="Basic and acidic residues" evidence="11">
    <location>
        <begin position="1202"/>
        <end position="1217"/>
    </location>
</feature>
<feature type="region of interest" description="Disordered" evidence="11">
    <location>
        <begin position="1761"/>
        <end position="1781"/>
    </location>
</feature>
<feature type="region of interest" description="Disordered" evidence="11">
    <location>
        <begin position="670"/>
        <end position="736"/>
    </location>
</feature>
<dbReference type="PANTHER" id="PTHR14594:SF1">
    <property type="entry name" value="CENTROSOMAL PROTEIN OF 70 KDA"/>
    <property type="match status" value="1"/>
</dbReference>
<evidence type="ECO:0000256" key="7">
    <source>
        <dbReference type="ARBA" id="ARBA00023054"/>
    </source>
</evidence>
<evidence type="ECO:0000256" key="11">
    <source>
        <dbReference type="SAM" id="MobiDB-lite"/>
    </source>
</evidence>
<proteinExistence type="predicted"/>
<dbReference type="SUPFAM" id="SSF47473">
    <property type="entry name" value="EF-hand"/>
    <property type="match status" value="2"/>
</dbReference>
<feature type="region of interest" description="Disordered" evidence="11">
    <location>
        <begin position="751"/>
        <end position="779"/>
    </location>
</feature>
<evidence type="ECO:0000256" key="5">
    <source>
        <dbReference type="ARBA" id="ARBA00022803"/>
    </source>
</evidence>
<feature type="compositionally biased region" description="Polar residues" evidence="11">
    <location>
        <begin position="1"/>
        <end position="29"/>
    </location>
</feature>
<evidence type="ECO:0000256" key="4">
    <source>
        <dbReference type="ARBA" id="ARBA00022490"/>
    </source>
</evidence>
<feature type="coiled-coil region" evidence="10">
    <location>
        <begin position="1355"/>
        <end position="1449"/>
    </location>
</feature>
<dbReference type="Gene3D" id="1.10.238.10">
    <property type="entry name" value="EF-hand"/>
    <property type="match status" value="2"/>
</dbReference>
<comment type="subunit">
    <text evidence="2">Directly interacts with tubulin-gamma; this interaction determines centrosomal localization.</text>
</comment>
<dbReference type="PANTHER" id="PTHR14594">
    <property type="entry name" value="CENTROSOMAL PROTEIN OF 70 KDA"/>
    <property type="match status" value="1"/>
</dbReference>
<protein>
    <recommendedName>
        <fullName evidence="3">Centrosomal protein of 70 kDa</fullName>
    </recommendedName>
</protein>
<feature type="domain" description="EF-hand" evidence="12">
    <location>
        <begin position="122"/>
        <end position="157"/>
    </location>
</feature>
<evidence type="ECO:0000256" key="1">
    <source>
        <dbReference type="ARBA" id="ARBA00004300"/>
    </source>
</evidence>
<reference evidence="13 14" key="1">
    <citation type="journal article" date="2024" name="Nat. Commun.">
        <title>Phylogenomics reveals the evolutionary origins of lichenization in chlorophyte algae.</title>
        <authorList>
            <person name="Puginier C."/>
            <person name="Libourel C."/>
            <person name="Otte J."/>
            <person name="Skaloud P."/>
            <person name="Haon M."/>
            <person name="Grisel S."/>
            <person name="Petersen M."/>
            <person name="Berrin J.G."/>
            <person name="Delaux P.M."/>
            <person name="Dal Grande F."/>
            <person name="Keller J."/>
        </authorList>
    </citation>
    <scope>NUCLEOTIDE SEQUENCE [LARGE SCALE GENOMIC DNA]</scope>
    <source>
        <strain evidence="13 14">SAG 2145</strain>
    </source>
</reference>
<keyword evidence="7 10" id="KW-0175">Coiled coil</keyword>
<keyword evidence="6" id="KW-0106">Calcium</keyword>
<organism evidence="13 14">
    <name type="scientific">Apatococcus lobatus</name>
    <dbReference type="NCBI Taxonomy" id="904363"/>
    <lineage>
        <taxon>Eukaryota</taxon>
        <taxon>Viridiplantae</taxon>
        <taxon>Chlorophyta</taxon>
        <taxon>core chlorophytes</taxon>
        <taxon>Trebouxiophyceae</taxon>
        <taxon>Chlorellales</taxon>
        <taxon>Chlorellaceae</taxon>
        <taxon>Apatococcus</taxon>
    </lineage>
</organism>
<keyword evidence="14" id="KW-1185">Reference proteome</keyword>
<feature type="compositionally biased region" description="Basic and acidic residues" evidence="11">
    <location>
        <begin position="320"/>
        <end position="332"/>
    </location>
</feature>
<evidence type="ECO:0000256" key="8">
    <source>
        <dbReference type="ARBA" id="ARBA00023212"/>
    </source>
</evidence>
<evidence type="ECO:0000256" key="6">
    <source>
        <dbReference type="ARBA" id="ARBA00022837"/>
    </source>
</evidence>
<feature type="region of interest" description="Disordered" evidence="11">
    <location>
        <begin position="877"/>
        <end position="917"/>
    </location>
</feature>
<sequence>MPEFSSARTISNIATHGSNTPRSLTTSSAAALLRSLTGQYEGPDSKKGWSDLPAPTTYKSSSKQPKKQKSFFEMDLAGGGAAAKAAEIFKKYDQDGTGDIDPAEMTQALRELGVLDGVPAKEAGRVLAAEMKSADLDSDGRIDFREFIMYFERLARWRAQQARAGRLNARQNSAVPPGWDGNPGLRKAFHSFCQLGKKHGVVRGAGRETIATARMTAQQFMQLCRGAGLVEPTGTLSQCSVDVIFATCKSTGARVLTFKGWLESMAILADEVNMSFEEVAARFGAKRKVEAVDRPDTAPGRQQARMSPRMSPHMSPRMSLRMEDAENQEQDRISAQYSAHEDGPRMSPSRRHDMKDVQSKVSSAWKSRGPGSDDYTIPTTRERPQTAGSQADRTRVVPRSAGMSALERLENGMSGSRNDQRGSTGAAEDMVAATLGGAAMQTNHLFSTQPLSQTGSPSITDGMRSELASLKADLYAGLDARIATALEEHAKARPFSCSPWPLITGLQIRSVSSGVASHMGHELQATGEGSSPQKVTRLQQRLDAMETEVGAWGQRIADTQQSSVAMKQLEGRINSVSSLMQGLADDMQKSGGSSESLKAMDERQGRLENAIMQPALRHSEQPAVQQYPMDMHQSTGAPPRNLAMFLSGLRGKYEGQGSTSALELAETILQPPGQSQQGIGGPAARSDESAEDISNQTHHKVGISLSPEQQQQQQETGPLQPDDGHQGAASGLDWGHQNTDLSMQQWKSLPRFDNGMHADPWHTSDSHEQPRDEGRQGSHLKSLPADLQHANNEQDPLCSSGSSMPPDVLIALRSTPPGASTDMTEDSHDVAIDAGSLYMSTTNASSDSNVSLRGSLQLISTQAPDMSEVEEAWLTGRESNEASTHSHGPDAGPSTGRQADQKGWHQPAECSLATGTGGVTTAEQRVHGLDTLLRSHGYAGIVTHPGQEPLDTVISAVENVVGEGQRRSKLLHQLLAAAEGQQHRQSSTAAELARAERERDRALRAASEAAKLVDRGSVDANKQVARSTAEAKRLAAEVQRLTSQCAQLDHSCRMRAREVAEAKQAAKQAERDKEAANRTSQHAQASCSSLQMEVQRLGAALSSAQQGQRTQAVDLGQAQSDAALWQRERAALEKGCAESTKRLEAELLRLRDHITNLEHHSRLKDEQVTSSQESEKQASQACGEAQRAAAEANKRHKQTSSHVDRLSHELSELETAHRQVQSQGQEAQEIADGQQKAAEKLERQLVQVKQQVQEAEGTSAQLRQQLAQAQHSSKGQELLAEKLRERLADRIQAEDRRTRRDAEAYARLQRAMSAAKGATRPDAAAGAIAAAARELRPSEIVGVYEAKREAADTELAGLHAEVQVLTGQLRDAQNEAAAQARKKPAQEVLAGGPGQQLLQATRRVAEVQQQLDQARASAAISAREASKRVAEAEQRAAAAEDRAANVCLELDARPTKRQLVSLQRQLSILERRASQTGITAGDAAEHAQHILEDASQGPPARSTRQRMQRDKEVHRLGLTNVEKLHPDVLIDVVQDVCIALEVADAMQLPGALRNLLQAVATIPKLERFVGDVCEMVFEAGRTCLPDVSAKPSAAAVPGILQTWLTSLQWLPEVQEGLRAIAKLLSTRVNAMPLSDEGLDCGKLVIGVRELVEVEQASQSSAELRGAAAGLMASEPEGLLQRMIAHFQHLFSCSSLDAVLPTMSQVYVTCSEASNFRRSLACLLGLSEDAPYTSSVQRVRQLLDRHARELGLRDDYMKELAPSSAADANKENKASWRPGQGGWPEVEIRLPHGLKPSQQVLDAKPERAQKEESPQSAAKVHDGSMRPEADSDPQLLELAKLFGVQSPKQVLEQARKLEDRLRRLDEVLPRYQRLASQLMDILCVQSLEQIMPAVQKCLKHQPGQPKHDLLSATLGNNLNIAALHQI</sequence>
<dbReference type="GO" id="GO:0043015">
    <property type="term" value="F:gamma-tubulin binding"/>
    <property type="evidence" value="ECO:0007669"/>
    <property type="project" value="InterPro"/>
</dbReference>
<evidence type="ECO:0000256" key="3">
    <source>
        <dbReference type="ARBA" id="ARBA00018408"/>
    </source>
</evidence>
<dbReference type="GO" id="GO:0060271">
    <property type="term" value="P:cilium assembly"/>
    <property type="evidence" value="ECO:0007669"/>
    <property type="project" value="InterPro"/>
</dbReference>
<gene>
    <name evidence="13" type="ORF">WJX74_000158</name>
</gene>
<comment type="caution">
    <text evidence="13">The sequence shown here is derived from an EMBL/GenBank/DDBJ whole genome shotgun (WGS) entry which is preliminary data.</text>
</comment>
<feature type="region of interest" description="Disordered" evidence="11">
    <location>
        <begin position="1802"/>
        <end position="1829"/>
    </location>
</feature>
<dbReference type="SMART" id="SM00054">
    <property type="entry name" value="EFh"/>
    <property type="match status" value="2"/>
</dbReference>
<comment type="function">
    <text evidence="9">Plays a role in the organization of both preexisting and nascent microtubules in interphase cells. During mitosis, required for the organization and orientation of the mitotic spindle.</text>
</comment>
<feature type="region of interest" description="Disordered" evidence="11">
    <location>
        <begin position="1"/>
        <end position="66"/>
    </location>
</feature>
<evidence type="ECO:0000256" key="9">
    <source>
        <dbReference type="ARBA" id="ARBA00025273"/>
    </source>
</evidence>
<evidence type="ECO:0000256" key="10">
    <source>
        <dbReference type="SAM" id="Coils"/>
    </source>
</evidence>
<dbReference type="CDD" id="cd00051">
    <property type="entry name" value="EFh"/>
    <property type="match status" value="1"/>
</dbReference>
<dbReference type="PROSITE" id="PS50222">
    <property type="entry name" value="EF_HAND_2"/>
    <property type="match status" value="2"/>
</dbReference>
<keyword evidence="4" id="KW-0963">Cytoplasm</keyword>
<feature type="compositionally biased region" description="Basic and acidic residues" evidence="11">
    <location>
        <begin position="1802"/>
        <end position="1828"/>
    </location>
</feature>
<feature type="region of interest" description="Disordered" evidence="11">
    <location>
        <begin position="1063"/>
        <end position="1087"/>
    </location>
</feature>
<dbReference type="GO" id="GO:0005815">
    <property type="term" value="C:microtubule organizing center"/>
    <property type="evidence" value="ECO:0007669"/>
    <property type="project" value="TreeGrafter"/>
</dbReference>
<name>A0AAW1RRV8_9CHLO</name>
<dbReference type="GO" id="GO:0070507">
    <property type="term" value="P:regulation of microtubule cytoskeleton organization"/>
    <property type="evidence" value="ECO:0007669"/>
    <property type="project" value="InterPro"/>
</dbReference>
<keyword evidence="5" id="KW-0802">TPR repeat</keyword>
<dbReference type="InterPro" id="IPR018247">
    <property type="entry name" value="EF_Hand_1_Ca_BS"/>
</dbReference>
<feature type="region of interest" description="Disordered" evidence="11">
    <location>
        <begin position="291"/>
        <end position="395"/>
    </location>
</feature>
<dbReference type="EMBL" id="JALJOS010000007">
    <property type="protein sequence ID" value="KAK9836424.1"/>
    <property type="molecule type" value="Genomic_DNA"/>
</dbReference>
<accession>A0AAW1RRV8</accession>
<dbReference type="GO" id="GO:0005509">
    <property type="term" value="F:calcium ion binding"/>
    <property type="evidence" value="ECO:0007669"/>
    <property type="project" value="InterPro"/>
</dbReference>
<feature type="compositionally biased region" description="Polar residues" evidence="11">
    <location>
        <begin position="1077"/>
        <end position="1087"/>
    </location>
</feature>
<dbReference type="Pfam" id="PF13499">
    <property type="entry name" value="EF-hand_7"/>
    <property type="match status" value="1"/>
</dbReference>
<keyword evidence="8" id="KW-0206">Cytoskeleton</keyword>
<dbReference type="InterPro" id="IPR037692">
    <property type="entry name" value="CEP70"/>
</dbReference>
<dbReference type="InterPro" id="IPR002048">
    <property type="entry name" value="EF_hand_dom"/>
</dbReference>
<feature type="compositionally biased region" description="Basic and acidic residues" evidence="11">
    <location>
        <begin position="754"/>
        <end position="776"/>
    </location>
</feature>
<dbReference type="InterPro" id="IPR011992">
    <property type="entry name" value="EF-hand-dom_pair"/>
</dbReference>
<feature type="region of interest" description="Disordered" evidence="11">
    <location>
        <begin position="1161"/>
        <end position="1236"/>
    </location>
</feature>
<evidence type="ECO:0000313" key="13">
    <source>
        <dbReference type="EMBL" id="KAK9836424.1"/>
    </source>
</evidence>
<feature type="compositionally biased region" description="Low complexity" evidence="11">
    <location>
        <begin position="1177"/>
        <end position="1191"/>
    </location>
</feature>
<feature type="domain" description="EF-hand" evidence="12">
    <location>
        <begin position="80"/>
        <end position="115"/>
    </location>
</feature>